<accession>A0A2R6P154</accession>
<proteinExistence type="predicted"/>
<gene>
    <name evidence="1" type="ORF">PHLCEN_2v5874</name>
</gene>
<organism evidence="1 2">
    <name type="scientific">Hermanssonia centrifuga</name>
    <dbReference type="NCBI Taxonomy" id="98765"/>
    <lineage>
        <taxon>Eukaryota</taxon>
        <taxon>Fungi</taxon>
        <taxon>Dikarya</taxon>
        <taxon>Basidiomycota</taxon>
        <taxon>Agaricomycotina</taxon>
        <taxon>Agaricomycetes</taxon>
        <taxon>Polyporales</taxon>
        <taxon>Meruliaceae</taxon>
        <taxon>Hermanssonia</taxon>
    </lineage>
</organism>
<dbReference type="Proteomes" id="UP000186601">
    <property type="component" value="Unassembled WGS sequence"/>
</dbReference>
<evidence type="ECO:0000313" key="1">
    <source>
        <dbReference type="EMBL" id="PSR83070.1"/>
    </source>
</evidence>
<protein>
    <submittedName>
        <fullName evidence="1">Uncharacterized protein</fullName>
    </submittedName>
</protein>
<sequence>MVEAIQRACTDAGNRRGDFIKEEDVMRYAASIPCTFHATLTSAQFSRGPANDKCIREDGIRGEETALAGRLRLPVVFCDPYCREYGSSSIIGSIFSRLLWF</sequence>
<evidence type="ECO:0000313" key="2">
    <source>
        <dbReference type="Proteomes" id="UP000186601"/>
    </source>
</evidence>
<comment type="caution">
    <text evidence="1">The sequence shown here is derived from an EMBL/GenBank/DDBJ whole genome shotgun (WGS) entry which is preliminary data.</text>
</comment>
<dbReference type="EMBL" id="MLYV02000566">
    <property type="protein sequence ID" value="PSR83070.1"/>
    <property type="molecule type" value="Genomic_DNA"/>
</dbReference>
<name>A0A2R6P154_9APHY</name>
<keyword evidence="2" id="KW-1185">Reference proteome</keyword>
<reference evidence="1 2" key="1">
    <citation type="submission" date="2018-02" db="EMBL/GenBank/DDBJ databases">
        <title>Genome sequence of the basidiomycete white-rot fungus Phlebia centrifuga.</title>
        <authorList>
            <person name="Granchi Z."/>
            <person name="Peng M."/>
            <person name="de Vries R.P."/>
            <person name="Hilden K."/>
            <person name="Makela M.R."/>
            <person name="Grigoriev I."/>
            <person name="Riley R."/>
        </authorList>
    </citation>
    <scope>NUCLEOTIDE SEQUENCE [LARGE SCALE GENOMIC DNA]</scope>
    <source>
        <strain evidence="1 2">FBCC195</strain>
    </source>
</reference>
<dbReference type="AlphaFoldDB" id="A0A2R6P154"/>